<evidence type="ECO:0000313" key="2">
    <source>
        <dbReference type="Proteomes" id="UP000245626"/>
    </source>
</evidence>
<reference evidence="1 2" key="1">
    <citation type="journal article" date="2018" name="Mol. Biol. Evol.">
        <title>Broad Genomic Sampling Reveals a Smut Pathogenic Ancestry of the Fungal Clade Ustilaginomycotina.</title>
        <authorList>
            <person name="Kijpornyongpan T."/>
            <person name="Mondo S.J."/>
            <person name="Barry K."/>
            <person name="Sandor L."/>
            <person name="Lee J."/>
            <person name="Lipzen A."/>
            <person name="Pangilinan J."/>
            <person name="LaButti K."/>
            <person name="Hainaut M."/>
            <person name="Henrissat B."/>
            <person name="Grigoriev I.V."/>
            <person name="Spatafora J.W."/>
            <person name="Aime M.C."/>
        </authorList>
    </citation>
    <scope>NUCLEOTIDE SEQUENCE [LARGE SCALE GENOMIC DNA]</scope>
    <source>
        <strain evidence="1 2">SA 807</strain>
    </source>
</reference>
<evidence type="ECO:0000313" key="1">
    <source>
        <dbReference type="EMBL" id="PWN51513.1"/>
    </source>
</evidence>
<name>A0ACD0P091_9BASI</name>
<protein>
    <submittedName>
        <fullName evidence="1">DUF689-domain-containing protein</fullName>
    </submittedName>
</protein>
<organism evidence="1 2">
    <name type="scientific">Violaceomyces palustris</name>
    <dbReference type="NCBI Taxonomy" id="1673888"/>
    <lineage>
        <taxon>Eukaryota</taxon>
        <taxon>Fungi</taxon>
        <taxon>Dikarya</taxon>
        <taxon>Basidiomycota</taxon>
        <taxon>Ustilaginomycotina</taxon>
        <taxon>Ustilaginomycetes</taxon>
        <taxon>Violaceomycetales</taxon>
        <taxon>Violaceomycetaceae</taxon>
        <taxon>Violaceomyces</taxon>
    </lineage>
</organism>
<accession>A0ACD0P091</accession>
<keyword evidence="2" id="KW-1185">Reference proteome</keyword>
<proteinExistence type="predicted"/>
<dbReference type="EMBL" id="KZ819837">
    <property type="protein sequence ID" value="PWN51513.1"/>
    <property type="molecule type" value="Genomic_DNA"/>
</dbReference>
<dbReference type="Proteomes" id="UP000245626">
    <property type="component" value="Unassembled WGS sequence"/>
</dbReference>
<sequence>MADNVLVIGSMQAAQSGAYQRVVEQRSEAGKRVVEMHMADRLTDGATALPPSNYPLAHLVVPYAEASSPQLLSSIYKSIKPAGQIIVEVSEAFDEASFRRLKGELAIAGFLDAQTDLASHQILATKSSSAVEPSASTPIASSSSSSSSTSAGAAALPLRRKLGTANGADKAKKAALWAVQPASENLIDQNSLLSASDLVVPSAVKRPDCDVGEGMAKKKKACKGCTCGLKELQEAEMNGTVVQLDDQDMDMPNKQANPTGAARRTEVTETVVGADGVKRTIKRVQVDTKGATSSCGSCFLGDAFRCSSCPFLGLPAFEPGQKVEIPQSMDDDIEV</sequence>
<gene>
    <name evidence="1" type="ORF">IE53DRAFT_410111</name>
</gene>